<dbReference type="RefSeq" id="XP_047783786.1">
    <property type="nucleotide sequence ID" value="XM_047917083.1"/>
</dbReference>
<name>A0ABQ8KW35_9APHY</name>
<gene>
    <name evidence="1" type="ORF">C8Q71DRAFT_218231</name>
</gene>
<organism evidence="1 2">
    <name type="scientific">Rhodofomes roseus</name>
    <dbReference type="NCBI Taxonomy" id="34475"/>
    <lineage>
        <taxon>Eukaryota</taxon>
        <taxon>Fungi</taxon>
        <taxon>Dikarya</taxon>
        <taxon>Basidiomycota</taxon>
        <taxon>Agaricomycotina</taxon>
        <taxon>Agaricomycetes</taxon>
        <taxon>Polyporales</taxon>
        <taxon>Rhodofomes</taxon>
    </lineage>
</organism>
<dbReference type="Proteomes" id="UP000814176">
    <property type="component" value="Unassembled WGS sequence"/>
</dbReference>
<keyword evidence="2" id="KW-1185">Reference proteome</keyword>
<accession>A0ABQ8KW35</accession>
<dbReference type="EMBL" id="JADCUA010000002">
    <property type="protein sequence ID" value="KAH9842739.1"/>
    <property type="molecule type" value="Genomic_DNA"/>
</dbReference>
<reference evidence="1 2" key="1">
    <citation type="journal article" date="2021" name="Environ. Microbiol.">
        <title>Gene family expansions and transcriptome signatures uncover fungal adaptations to wood decay.</title>
        <authorList>
            <person name="Hage H."/>
            <person name="Miyauchi S."/>
            <person name="Viragh M."/>
            <person name="Drula E."/>
            <person name="Min B."/>
            <person name="Chaduli D."/>
            <person name="Navarro D."/>
            <person name="Favel A."/>
            <person name="Norest M."/>
            <person name="Lesage-Meessen L."/>
            <person name="Balint B."/>
            <person name="Merenyi Z."/>
            <person name="de Eugenio L."/>
            <person name="Morin E."/>
            <person name="Martinez A.T."/>
            <person name="Baldrian P."/>
            <person name="Stursova M."/>
            <person name="Martinez M.J."/>
            <person name="Novotny C."/>
            <person name="Magnuson J.K."/>
            <person name="Spatafora J.W."/>
            <person name="Maurice S."/>
            <person name="Pangilinan J."/>
            <person name="Andreopoulos W."/>
            <person name="LaButti K."/>
            <person name="Hundley H."/>
            <person name="Na H."/>
            <person name="Kuo A."/>
            <person name="Barry K."/>
            <person name="Lipzen A."/>
            <person name="Henrissat B."/>
            <person name="Riley R."/>
            <person name="Ahrendt S."/>
            <person name="Nagy L.G."/>
            <person name="Grigoriev I.V."/>
            <person name="Martin F."/>
            <person name="Rosso M.N."/>
        </authorList>
    </citation>
    <scope>NUCLEOTIDE SEQUENCE [LARGE SCALE GENOMIC DNA]</scope>
    <source>
        <strain evidence="1 2">CIRM-BRFM 1785</strain>
    </source>
</reference>
<protein>
    <submittedName>
        <fullName evidence="1">Uncharacterized protein</fullName>
    </submittedName>
</protein>
<evidence type="ECO:0000313" key="2">
    <source>
        <dbReference type="Proteomes" id="UP000814176"/>
    </source>
</evidence>
<evidence type="ECO:0000313" key="1">
    <source>
        <dbReference type="EMBL" id="KAH9842739.1"/>
    </source>
</evidence>
<comment type="caution">
    <text evidence="1">The sequence shown here is derived from an EMBL/GenBank/DDBJ whole genome shotgun (WGS) entry which is preliminary data.</text>
</comment>
<dbReference type="GeneID" id="71997815"/>
<sequence>MVCRSWLRGCGRDCMRRMLKQARNFMCERLWRRDSKAARTGCVQHTGPTLLLAVLARPRAGGTSTTPSILILPAARSVDTPSRSGVPGRVRRHCECIRIQRAVRRMSSFAAPCGTSFPGTRPPRWLVSTDGTVKVHGYSQSPSASPRMSVYVPCGSCARLIWLRPLTVN</sequence>
<proteinExistence type="predicted"/>